<accession>A0A3M6V957</accession>
<dbReference type="AlphaFoldDB" id="A0A3M6V957"/>
<keyword evidence="2" id="KW-1185">Reference proteome</keyword>
<name>A0A3M6V957_9STRA</name>
<comment type="caution">
    <text evidence="1">The sequence shown here is derived from an EMBL/GenBank/DDBJ whole genome shotgun (WGS) entry which is preliminary data.</text>
</comment>
<dbReference type="Proteomes" id="UP000282087">
    <property type="component" value="Unassembled WGS sequence"/>
</dbReference>
<sequence length="77" mass="8273">MKEGNKIKHSVYGVIPAFVSYLEMIVVKHGCEYESFMESRGQHEDLKALFAAQSQIATVARVAGASIADEGGATIEG</sequence>
<proteinExistence type="predicted"/>
<protein>
    <submittedName>
        <fullName evidence="1">Uncharacterized protein</fullName>
    </submittedName>
</protein>
<dbReference type="EMBL" id="QLLG01000466">
    <property type="protein sequence ID" value="RMX62999.1"/>
    <property type="molecule type" value="Genomic_DNA"/>
</dbReference>
<organism evidence="1 2">
    <name type="scientific">Peronospora effusa</name>
    <dbReference type="NCBI Taxonomy" id="542832"/>
    <lineage>
        <taxon>Eukaryota</taxon>
        <taxon>Sar</taxon>
        <taxon>Stramenopiles</taxon>
        <taxon>Oomycota</taxon>
        <taxon>Peronosporomycetes</taxon>
        <taxon>Peronosporales</taxon>
        <taxon>Peronosporaceae</taxon>
        <taxon>Peronospora</taxon>
    </lineage>
</organism>
<reference evidence="1 2" key="1">
    <citation type="submission" date="2018-06" db="EMBL/GenBank/DDBJ databases">
        <title>Comparative genomics of downy mildews reveals potential adaptations to biotrophy.</title>
        <authorList>
            <person name="Fletcher K."/>
            <person name="Klosterman S.J."/>
            <person name="Derevnina L."/>
            <person name="Martin F."/>
            <person name="Koike S."/>
            <person name="Reyes Chin-Wo S."/>
            <person name="Mou B."/>
            <person name="Michelmore R."/>
        </authorList>
    </citation>
    <scope>NUCLEOTIDE SEQUENCE [LARGE SCALE GENOMIC DNA]</scope>
    <source>
        <strain evidence="1 2">R14</strain>
    </source>
</reference>
<evidence type="ECO:0000313" key="1">
    <source>
        <dbReference type="EMBL" id="RMX62999.1"/>
    </source>
</evidence>
<evidence type="ECO:0000313" key="2">
    <source>
        <dbReference type="Proteomes" id="UP000282087"/>
    </source>
</evidence>
<gene>
    <name evidence="1" type="ORF">DD238_007162</name>
</gene>